<evidence type="ECO:0008006" key="3">
    <source>
        <dbReference type="Google" id="ProtNLM"/>
    </source>
</evidence>
<dbReference type="RefSeq" id="WP_035375798.1">
    <property type="nucleotide sequence ID" value="NZ_LR215048.1"/>
</dbReference>
<evidence type="ECO:0000313" key="1">
    <source>
        <dbReference type="EMBL" id="VEU80267.1"/>
    </source>
</evidence>
<keyword evidence="2" id="KW-1185">Reference proteome</keyword>
<reference evidence="1 2" key="1">
    <citation type="submission" date="2019-01" db="EMBL/GenBank/DDBJ databases">
        <authorList>
            <consortium name="Pathogen Informatics"/>
        </authorList>
    </citation>
    <scope>NUCLEOTIDE SEQUENCE [LARGE SCALE GENOMIC DNA]</scope>
    <source>
        <strain evidence="1 2">NCTC10138</strain>
    </source>
</reference>
<organism evidence="1 2">
    <name type="scientific">Haploplasma axanthum</name>
    <name type="common">Acholeplasma axanthum</name>
    <dbReference type="NCBI Taxonomy" id="29552"/>
    <lineage>
        <taxon>Bacteria</taxon>
        <taxon>Bacillati</taxon>
        <taxon>Mycoplasmatota</taxon>
        <taxon>Mollicutes</taxon>
        <taxon>Acholeplasmatales</taxon>
        <taxon>Acholeplasmataceae</taxon>
        <taxon>Haploplasma</taxon>
    </lineage>
</organism>
<dbReference type="Pfam" id="PF09954">
    <property type="entry name" value="DUF2188"/>
    <property type="match status" value="1"/>
</dbReference>
<dbReference type="Proteomes" id="UP000289841">
    <property type="component" value="Chromosome"/>
</dbReference>
<evidence type="ECO:0000313" key="2">
    <source>
        <dbReference type="Proteomes" id="UP000289841"/>
    </source>
</evidence>
<dbReference type="InterPro" id="IPR018691">
    <property type="entry name" value="DUF2188"/>
</dbReference>
<proteinExistence type="predicted"/>
<protein>
    <recommendedName>
        <fullName evidence="3">DUF2188 domain-containing protein</fullName>
    </recommendedName>
</protein>
<dbReference type="KEGG" id="aaxa:NCTC10138_00635"/>
<dbReference type="AlphaFoldDB" id="A0A449BCW9"/>
<gene>
    <name evidence="1" type="ORF">NCTC10138_00635</name>
</gene>
<dbReference type="STRING" id="1278311.GCA_000428705_01313"/>
<accession>A0A449BCW9</accession>
<dbReference type="EMBL" id="LR215048">
    <property type="protein sequence ID" value="VEU80267.1"/>
    <property type="molecule type" value="Genomic_DNA"/>
</dbReference>
<name>A0A449BCW9_HAPAX</name>
<sequence>MCFFKKRKAKKEAKRQAELEALKANEKKAIEDEKKVPKVEEKKVEVKKEEPKVVETKDDDKDSNKVVKYHVSQNKDDKSPNFKQWRVRKQGSQKTIKYFNTQLEAIEFAEDLAEKAGSSIVIHKVDGSIRKQDYTKK</sequence>